<comment type="caution">
    <text evidence="1">The sequence shown here is derived from an EMBL/GenBank/DDBJ whole genome shotgun (WGS) entry which is preliminary data.</text>
</comment>
<name>A0A1X2DII5_MYCSZ</name>
<evidence type="ECO:0000313" key="2">
    <source>
        <dbReference type="Proteomes" id="UP000193317"/>
    </source>
</evidence>
<organism evidence="1 2">
    <name type="scientific">Mycobacterium szulgai</name>
    <dbReference type="NCBI Taxonomy" id="1787"/>
    <lineage>
        <taxon>Bacteria</taxon>
        <taxon>Bacillati</taxon>
        <taxon>Actinomycetota</taxon>
        <taxon>Actinomycetes</taxon>
        <taxon>Mycobacteriales</taxon>
        <taxon>Mycobacteriaceae</taxon>
        <taxon>Mycobacterium</taxon>
    </lineage>
</organism>
<keyword evidence="2" id="KW-1185">Reference proteome</keyword>
<protein>
    <submittedName>
        <fullName evidence="1">Uncharacterized protein</fullName>
    </submittedName>
</protein>
<proteinExistence type="predicted"/>
<evidence type="ECO:0000313" key="1">
    <source>
        <dbReference type="EMBL" id="ORW87824.1"/>
    </source>
</evidence>
<dbReference type="OrthoDB" id="4640995at2"/>
<dbReference type="AlphaFoldDB" id="A0A1X2DII5"/>
<dbReference type="Proteomes" id="UP000193317">
    <property type="component" value="Unassembled WGS sequence"/>
</dbReference>
<sequence length="85" mass="9448">MQKETLETVRSLVSDGLFSLGAMSGDDGSWVEWNEPLATSMQKISDAYVNHYDDPAVWIWAAWMKLTDNGKQVARALGQESTDPV</sequence>
<dbReference type="EMBL" id="LQPW01000178">
    <property type="protein sequence ID" value="ORW87824.1"/>
    <property type="molecule type" value="Genomic_DNA"/>
</dbReference>
<reference evidence="1 2" key="1">
    <citation type="submission" date="2016-01" db="EMBL/GenBank/DDBJ databases">
        <title>The new phylogeny of the genus Mycobacterium.</title>
        <authorList>
            <person name="Tarcisio F."/>
            <person name="Conor M."/>
            <person name="Antonella G."/>
            <person name="Elisabetta G."/>
            <person name="Giulia F.S."/>
            <person name="Sara T."/>
            <person name="Anna F."/>
            <person name="Clotilde B."/>
            <person name="Roberto B."/>
            <person name="Veronica D.S."/>
            <person name="Fabio R."/>
            <person name="Monica P."/>
            <person name="Olivier J."/>
            <person name="Enrico T."/>
            <person name="Nicola S."/>
        </authorList>
    </citation>
    <scope>NUCLEOTIDE SEQUENCE [LARGE SCALE GENOMIC DNA]</scope>
    <source>
        <strain evidence="1 2">DSM 44166</strain>
    </source>
</reference>
<accession>A0A1X2DII5</accession>
<gene>
    <name evidence="1" type="ORF">AWC27_15200</name>
</gene>